<reference evidence="1 2" key="1">
    <citation type="journal article" date="2008" name="FEMS Yeast Res.">
        <title>Comparative genome analysis of a Saccharomyces cerevisiae wine strain.</title>
        <authorList>
            <person name="Borneman A.R."/>
            <person name="Forgan A.H."/>
            <person name="Pretorius I.S."/>
            <person name="Chambers P.J."/>
        </authorList>
    </citation>
    <scope>NUCLEOTIDE SEQUENCE [LARGE SCALE GENOMIC DNA]</scope>
    <source>
        <strain evidence="1 2">AWRI1631</strain>
    </source>
</reference>
<evidence type="ECO:0000313" key="1">
    <source>
        <dbReference type="EMBL" id="EDZ73438.1"/>
    </source>
</evidence>
<name>B5VF56_YEAS6</name>
<sequence length="183" mass="20219">MLLLIPDYPCFSIKKEGRPFIGSCFLPLPSFPFPSCENVPLPYIQSTLKFGYLVFFFYITPRRHCNLAPPRWAARIMSYEVGTAPASSSLSSSFFTVTPFCAARSRRGLTVALIAQSRLPESGAAATFGWASCCCNSRKVHSIGHQIWSATVVSGNSVSEEVILNLNEWPRNCANCVYFSSRG</sequence>
<protein>
    <submittedName>
        <fullName evidence="1">Uncharacterized protein</fullName>
    </submittedName>
</protein>
<dbReference type="AlphaFoldDB" id="B5VF56"/>
<evidence type="ECO:0000313" key="2">
    <source>
        <dbReference type="Proteomes" id="UP000008988"/>
    </source>
</evidence>
<organism evidence="1 2">
    <name type="scientific">Saccharomyces cerevisiae (strain AWRI1631)</name>
    <name type="common">Baker's yeast</name>
    <dbReference type="NCBI Taxonomy" id="545124"/>
    <lineage>
        <taxon>Eukaryota</taxon>
        <taxon>Fungi</taxon>
        <taxon>Dikarya</taxon>
        <taxon>Ascomycota</taxon>
        <taxon>Saccharomycotina</taxon>
        <taxon>Saccharomycetes</taxon>
        <taxon>Saccharomycetales</taxon>
        <taxon>Saccharomycetaceae</taxon>
        <taxon>Saccharomyces</taxon>
    </lineage>
</organism>
<comment type="caution">
    <text evidence="1">The sequence shown here is derived from an EMBL/GenBank/DDBJ whole genome shotgun (WGS) entry which is preliminary data.</text>
</comment>
<proteinExistence type="predicted"/>
<dbReference type="EMBL" id="ABSV01000305">
    <property type="protein sequence ID" value="EDZ73438.1"/>
    <property type="molecule type" value="Genomic_DNA"/>
</dbReference>
<accession>B5VF56</accession>
<dbReference type="Proteomes" id="UP000008988">
    <property type="component" value="Unassembled WGS sequence"/>
</dbReference>
<gene>
    <name evidence="1" type="ORF">AWRI1631_40250</name>
</gene>